<feature type="non-terminal residue" evidence="1">
    <location>
        <position position="30"/>
    </location>
</feature>
<dbReference type="AlphaFoldDB" id="X1UTP0"/>
<organism evidence="1">
    <name type="scientific">marine sediment metagenome</name>
    <dbReference type="NCBI Taxonomy" id="412755"/>
    <lineage>
        <taxon>unclassified sequences</taxon>
        <taxon>metagenomes</taxon>
        <taxon>ecological metagenomes</taxon>
    </lineage>
</organism>
<reference evidence="1" key="1">
    <citation type="journal article" date="2014" name="Front. Microbiol.">
        <title>High frequency of phylogenetically diverse reductive dehalogenase-homologous genes in deep subseafloor sedimentary metagenomes.</title>
        <authorList>
            <person name="Kawai M."/>
            <person name="Futagami T."/>
            <person name="Toyoda A."/>
            <person name="Takaki Y."/>
            <person name="Nishi S."/>
            <person name="Hori S."/>
            <person name="Arai W."/>
            <person name="Tsubouchi T."/>
            <person name="Morono Y."/>
            <person name="Uchiyama I."/>
            <person name="Ito T."/>
            <person name="Fujiyama A."/>
            <person name="Inagaki F."/>
            <person name="Takami H."/>
        </authorList>
    </citation>
    <scope>NUCLEOTIDE SEQUENCE</scope>
    <source>
        <strain evidence="1">Expedition CK06-06</strain>
    </source>
</reference>
<gene>
    <name evidence="1" type="ORF">S12H4_58666</name>
</gene>
<protein>
    <submittedName>
        <fullName evidence="1">Uncharacterized protein</fullName>
    </submittedName>
</protein>
<accession>X1UTP0</accession>
<dbReference type="EMBL" id="BARW01038160">
    <property type="protein sequence ID" value="GAJ20883.1"/>
    <property type="molecule type" value="Genomic_DNA"/>
</dbReference>
<proteinExistence type="predicted"/>
<name>X1UTP0_9ZZZZ</name>
<evidence type="ECO:0000313" key="1">
    <source>
        <dbReference type="EMBL" id="GAJ20883.1"/>
    </source>
</evidence>
<comment type="caution">
    <text evidence="1">The sequence shown here is derived from an EMBL/GenBank/DDBJ whole genome shotgun (WGS) entry which is preliminary data.</text>
</comment>
<sequence length="30" mass="3768">MLNMRDLLTEKQKQLLWKDELNDDFILLKY</sequence>